<dbReference type="EMBL" id="QFBC01000001">
    <property type="protein sequence ID" value="PWE57826.1"/>
    <property type="molecule type" value="Genomic_DNA"/>
</dbReference>
<reference evidence="2 3" key="1">
    <citation type="submission" date="2018-05" db="EMBL/GenBank/DDBJ databases">
        <title>The draft genome of strain NS-104.</title>
        <authorList>
            <person name="Hang P."/>
            <person name="Jiang J."/>
        </authorList>
    </citation>
    <scope>NUCLEOTIDE SEQUENCE [LARGE SCALE GENOMIC DNA]</scope>
    <source>
        <strain evidence="2 3">NS-104</strain>
    </source>
</reference>
<gene>
    <name evidence="2" type="ORF">DEM27_01100</name>
</gene>
<accession>A0A2U2DWZ8</accession>
<dbReference type="Pfam" id="PF10135">
    <property type="entry name" value="Rod-binding"/>
    <property type="match status" value="1"/>
</dbReference>
<evidence type="ECO:0000259" key="1">
    <source>
        <dbReference type="Pfam" id="PF10135"/>
    </source>
</evidence>
<dbReference type="InterPro" id="IPR019301">
    <property type="entry name" value="Flagellar_prot_FlgJ_N"/>
</dbReference>
<comment type="caution">
    <text evidence="2">The sequence shown here is derived from an EMBL/GenBank/DDBJ whole genome shotgun (WGS) entry which is preliminary data.</text>
</comment>
<dbReference type="AlphaFoldDB" id="A0A2U2DWZ8"/>
<protein>
    <submittedName>
        <fullName evidence="2">Rod-binding protein</fullName>
    </submittedName>
</protein>
<sequence>MAISPPSDLVLDVVKAADPAAVQAAQQKLMTTRAAAAARGLTESGAGFSNAIDQLDTTASSAGLSNVSSDKSKIPASYRKFEAMVLQSFVGSMLPESEELYGKGNAGEIWKGMMAEQLGDSIAKAGGVGIAAQMYSQSLMRAQNNEMSSVVPDDNQRKLALSMVTDFERRTFGVVATDNEGAENS</sequence>
<keyword evidence="3" id="KW-1185">Reference proteome</keyword>
<proteinExistence type="predicted"/>
<organism evidence="2 3">
    <name type="scientific">Metarhizobium album</name>
    <dbReference type="NCBI Taxonomy" id="2182425"/>
    <lineage>
        <taxon>Bacteria</taxon>
        <taxon>Pseudomonadati</taxon>
        <taxon>Pseudomonadota</taxon>
        <taxon>Alphaproteobacteria</taxon>
        <taxon>Hyphomicrobiales</taxon>
        <taxon>Rhizobiaceae</taxon>
        <taxon>Metarhizobium</taxon>
    </lineage>
</organism>
<feature type="domain" description="Flagellar protein FlgJ N-terminal" evidence="1">
    <location>
        <begin position="93"/>
        <end position="137"/>
    </location>
</feature>
<dbReference type="Proteomes" id="UP000245252">
    <property type="component" value="Unassembled WGS sequence"/>
</dbReference>
<dbReference type="OrthoDB" id="7889190at2"/>
<dbReference type="RefSeq" id="WP_109456343.1">
    <property type="nucleotide sequence ID" value="NZ_QFBC01000001.1"/>
</dbReference>
<name>A0A2U2DWZ8_9HYPH</name>
<evidence type="ECO:0000313" key="2">
    <source>
        <dbReference type="EMBL" id="PWE57826.1"/>
    </source>
</evidence>
<evidence type="ECO:0000313" key="3">
    <source>
        <dbReference type="Proteomes" id="UP000245252"/>
    </source>
</evidence>